<evidence type="ECO:0000313" key="13">
    <source>
        <dbReference type="EMBL" id="KDN43199.1"/>
    </source>
</evidence>
<sequence length="303" mass="32141">MAGYALVPASLAVGSSSVATLLALTAGTSLCSSSANAMNQFLEAPYDAQMQRTRARPLPARQVSHMHAFAFSIATGVGGTALLATAVNPLTAALGAANIVLYAGIYTPLKRLSMVNTWVGAVVGAIPPLMGWVASTGTLFEASDAPAWILSAILFAWQFPHFNSLAHVVRADYAKGGYRMMSVLRPALNRRTGLRYAAALFPLCAALPFCGSTTVLPVYALLSAVPNAALFHAAWRFYKDQGHASDASASARKCFFVSLWHLPAVMLLAMACKQDIWDGFKRYVIGGEAGSEDEGDENCKMQS</sequence>
<dbReference type="EMBL" id="JMSN01000063">
    <property type="protein sequence ID" value="KDN43199.1"/>
    <property type="molecule type" value="Genomic_DNA"/>
</dbReference>
<accession>A0A066VWK6</accession>
<evidence type="ECO:0000256" key="2">
    <source>
        <dbReference type="ARBA" id="ARBA00005985"/>
    </source>
</evidence>
<comment type="similarity">
    <text evidence="2">Belongs to the UbiA prenyltransferase family.</text>
</comment>
<dbReference type="OMA" id="HFWAIGW"/>
<keyword evidence="5 12" id="KW-0812">Transmembrane</keyword>
<dbReference type="GO" id="GO:0006784">
    <property type="term" value="P:heme A biosynthetic process"/>
    <property type="evidence" value="ECO:0007669"/>
    <property type="project" value="TreeGrafter"/>
</dbReference>
<dbReference type="InterPro" id="IPR030470">
    <property type="entry name" value="UbiA_prenylTrfase_CS"/>
</dbReference>
<evidence type="ECO:0000256" key="11">
    <source>
        <dbReference type="ARBA" id="ARBA00030253"/>
    </source>
</evidence>
<evidence type="ECO:0000256" key="12">
    <source>
        <dbReference type="SAM" id="Phobius"/>
    </source>
</evidence>
<dbReference type="PROSITE" id="PS00943">
    <property type="entry name" value="UBIA"/>
    <property type="match status" value="1"/>
</dbReference>
<keyword evidence="6" id="KW-0809">Transit peptide</keyword>
<organism evidence="13 14">
    <name type="scientific">Tilletiaria anomala (strain ATCC 24038 / CBS 436.72 / UBC 951)</name>
    <dbReference type="NCBI Taxonomy" id="1037660"/>
    <lineage>
        <taxon>Eukaryota</taxon>
        <taxon>Fungi</taxon>
        <taxon>Dikarya</taxon>
        <taxon>Basidiomycota</taxon>
        <taxon>Ustilaginomycotina</taxon>
        <taxon>Exobasidiomycetes</taxon>
        <taxon>Georgefischeriales</taxon>
        <taxon>Tilletiariaceae</taxon>
        <taxon>Tilletiaria</taxon>
    </lineage>
</organism>
<comment type="subcellular location">
    <subcellularLocation>
        <location evidence="1">Mitochondrion membrane</location>
        <topology evidence="1">Multi-pass membrane protein</topology>
    </subcellularLocation>
</comment>
<evidence type="ECO:0000256" key="5">
    <source>
        <dbReference type="ARBA" id="ARBA00022692"/>
    </source>
</evidence>
<proteinExistence type="inferred from homology"/>
<dbReference type="Pfam" id="PF01040">
    <property type="entry name" value="UbiA"/>
    <property type="match status" value="1"/>
</dbReference>
<dbReference type="FunFam" id="1.10.357.140:FF:000004">
    <property type="entry name" value="Protoheme IX farnesyltransferase, mitochondrial"/>
    <property type="match status" value="1"/>
</dbReference>
<keyword evidence="7 12" id="KW-1133">Transmembrane helix</keyword>
<dbReference type="GeneID" id="25266867"/>
<evidence type="ECO:0000256" key="10">
    <source>
        <dbReference type="ARBA" id="ARBA00023136"/>
    </source>
</evidence>
<dbReference type="PANTHER" id="PTHR43448">
    <property type="entry name" value="PROTOHEME IX FARNESYLTRANSFERASE, MITOCHONDRIAL"/>
    <property type="match status" value="1"/>
</dbReference>
<dbReference type="CDD" id="cd13957">
    <property type="entry name" value="PT_UbiA_Cox10"/>
    <property type="match status" value="1"/>
</dbReference>
<dbReference type="GO" id="GO:0008495">
    <property type="term" value="F:protoheme IX farnesyltransferase activity"/>
    <property type="evidence" value="ECO:0007669"/>
    <property type="project" value="InterPro"/>
</dbReference>
<evidence type="ECO:0000256" key="8">
    <source>
        <dbReference type="ARBA" id="ARBA00023128"/>
    </source>
</evidence>
<dbReference type="FunCoup" id="A0A066VWK6">
    <property type="interactions" value="333"/>
</dbReference>
<keyword evidence="9" id="KW-0350">Heme biosynthesis</keyword>
<dbReference type="InterPro" id="IPR006369">
    <property type="entry name" value="Protohaem_IX_farnesylTrfase"/>
</dbReference>
<dbReference type="NCBIfam" id="TIGR01473">
    <property type="entry name" value="cyoE_ctaB"/>
    <property type="match status" value="1"/>
</dbReference>
<gene>
    <name evidence="13" type="ORF">K437DRAFT_278807</name>
</gene>
<evidence type="ECO:0000256" key="9">
    <source>
        <dbReference type="ARBA" id="ARBA00023133"/>
    </source>
</evidence>
<dbReference type="GO" id="GO:0031966">
    <property type="term" value="C:mitochondrial membrane"/>
    <property type="evidence" value="ECO:0007669"/>
    <property type="project" value="UniProtKB-SubCell"/>
</dbReference>
<dbReference type="AlphaFoldDB" id="A0A066VWK6"/>
<evidence type="ECO:0000256" key="6">
    <source>
        <dbReference type="ARBA" id="ARBA00022946"/>
    </source>
</evidence>
<protein>
    <recommendedName>
        <fullName evidence="3">Protoheme IX farnesyltransferase, mitochondrial</fullName>
    </recommendedName>
    <alternativeName>
        <fullName evidence="11">Heme O synthase</fullName>
    </alternativeName>
</protein>
<comment type="caution">
    <text evidence="13">The sequence shown here is derived from an EMBL/GenBank/DDBJ whole genome shotgun (WGS) entry which is preliminary data.</text>
</comment>
<dbReference type="InterPro" id="IPR000537">
    <property type="entry name" value="UbiA_prenyltransferase"/>
</dbReference>
<name>A0A066VWK6_TILAU</name>
<dbReference type="Gene3D" id="1.10.357.140">
    <property type="entry name" value="UbiA prenyltransferase"/>
    <property type="match status" value="1"/>
</dbReference>
<reference evidence="13 14" key="1">
    <citation type="submission" date="2014-05" db="EMBL/GenBank/DDBJ databases">
        <title>Draft genome sequence of a rare smut relative, Tilletiaria anomala UBC 951.</title>
        <authorList>
            <consortium name="DOE Joint Genome Institute"/>
            <person name="Toome M."/>
            <person name="Kuo A."/>
            <person name="Henrissat B."/>
            <person name="Lipzen A."/>
            <person name="Tritt A."/>
            <person name="Yoshinaga Y."/>
            <person name="Zane M."/>
            <person name="Barry K."/>
            <person name="Grigoriev I.V."/>
            <person name="Spatafora J.W."/>
            <person name="Aimea M.C."/>
        </authorList>
    </citation>
    <scope>NUCLEOTIDE SEQUENCE [LARGE SCALE GENOMIC DNA]</scope>
    <source>
        <strain evidence="13 14">UBC 951</strain>
    </source>
</reference>
<evidence type="ECO:0000313" key="14">
    <source>
        <dbReference type="Proteomes" id="UP000027361"/>
    </source>
</evidence>
<dbReference type="PANTHER" id="PTHR43448:SF2">
    <property type="entry name" value="PROTOHEME IX FARNESYLTRANSFERASE, MITOCHONDRIAL"/>
    <property type="match status" value="1"/>
</dbReference>
<evidence type="ECO:0000256" key="1">
    <source>
        <dbReference type="ARBA" id="ARBA00004225"/>
    </source>
</evidence>
<feature type="transmembrane region" description="Helical" evidence="12">
    <location>
        <begin position="81"/>
        <end position="103"/>
    </location>
</feature>
<keyword evidence="4 13" id="KW-0808">Transferase</keyword>
<dbReference type="OrthoDB" id="5211at2759"/>
<evidence type="ECO:0000256" key="7">
    <source>
        <dbReference type="ARBA" id="ARBA00022989"/>
    </source>
</evidence>
<evidence type="ECO:0000256" key="3">
    <source>
        <dbReference type="ARBA" id="ARBA00016335"/>
    </source>
</evidence>
<dbReference type="RefSeq" id="XP_013242298.1">
    <property type="nucleotide sequence ID" value="XM_013386844.1"/>
</dbReference>
<keyword evidence="8" id="KW-0496">Mitochondrion</keyword>
<keyword evidence="10 12" id="KW-0472">Membrane</keyword>
<dbReference type="InParanoid" id="A0A066VWK6"/>
<feature type="transmembrane region" description="Helical" evidence="12">
    <location>
        <begin position="115"/>
        <end position="135"/>
    </location>
</feature>
<keyword evidence="14" id="KW-1185">Reference proteome</keyword>
<dbReference type="InterPro" id="IPR044878">
    <property type="entry name" value="UbiA_sf"/>
</dbReference>
<feature type="transmembrane region" description="Helical" evidence="12">
    <location>
        <begin position="194"/>
        <end position="222"/>
    </location>
</feature>
<evidence type="ECO:0000256" key="4">
    <source>
        <dbReference type="ARBA" id="ARBA00022679"/>
    </source>
</evidence>
<dbReference type="HOGENOM" id="CLU_029631_3_2_1"/>
<feature type="transmembrane region" description="Helical" evidence="12">
    <location>
        <begin position="147"/>
        <end position="173"/>
    </location>
</feature>
<dbReference type="STRING" id="1037660.A0A066VWK6"/>
<dbReference type="Proteomes" id="UP000027361">
    <property type="component" value="Unassembled WGS sequence"/>
</dbReference>